<dbReference type="GO" id="GO:0055085">
    <property type="term" value="P:transmembrane transport"/>
    <property type="evidence" value="ECO:0007669"/>
    <property type="project" value="InterPro"/>
</dbReference>
<dbReference type="SUPFAM" id="SSF161098">
    <property type="entry name" value="MetI-like"/>
    <property type="match status" value="1"/>
</dbReference>
<keyword evidence="5 7" id="KW-1133">Transmembrane helix</keyword>
<evidence type="ECO:0000313" key="10">
    <source>
        <dbReference type="Proteomes" id="UP000502136"/>
    </source>
</evidence>
<keyword evidence="10" id="KW-1185">Reference proteome</keyword>
<dbReference type="InterPro" id="IPR000515">
    <property type="entry name" value="MetI-like"/>
</dbReference>
<evidence type="ECO:0000256" key="1">
    <source>
        <dbReference type="ARBA" id="ARBA00004651"/>
    </source>
</evidence>
<name>A0A6H2GVT2_9BACL</name>
<evidence type="ECO:0000259" key="8">
    <source>
        <dbReference type="PROSITE" id="PS50928"/>
    </source>
</evidence>
<feature type="transmembrane region" description="Helical" evidence="7">
    <location>
        <begin position="267"/>
        <end position="290"/>
    </location>
</feature>
<sequence length="299" mass="33543">MRKSFWKTTTFHYLLMLLPAVALALVFSIAPLTGIIMAFQDFNPGKGMFRSEFIGLDNFRDLLVDPQIYQIIKNTVYISLMKMAAGIIVPIVFALLLNELRVRFFKRTVQTIVYLPHFLSWVIIAGIIKDMFAKDGVINMMLGSIGIEAVSFLGSNFWFRPLLVTTDVWKEFGFAAVVYLAALTSISPSLYEAADMDGATRLQKLRHVTIPGITTTIVLLGTLSLQNVLNAGFDQVFNLYNDLVFASGDIIDTYVYRVGFQQINFEIGTAVGLFKSVISMFLIVGAYKLADRFAGYRIF</sequence>
<organism evidence="9 10">
    <name type="scientific">Paenibacillus albicereus</name>
    <dbReference type="NCBI Taxonomy" id="2726185"/>
    <lineage>
        <taxon>Bacteria</taxon>
        <taxon>Bacillati</taxon>
        <taxon>Bacillota</taxon>
        <taxon>Bacilli</taxon>
        <taxon>Bacillales</taxon>
        <taxon>Paenibacillaceae</taxon>
        <taxon>Paenibacillus</taxon>
    </lineage>
</organism>
<protein>
    <submittedName>
        <fullName evidence="9">Sugar ABC transporter permease</fullName>
    </submittedName>
</protein>
<evidence type="ECO:0000256" key="5">
    <source>
        <dbReference type="ARBA" id="ARBA00022989"/>
    </source>
</evidence>
<feature type="domain" description="ABC transmembrane type-1" evidence="8">
    <location>
        <begin position="72"/>
        <end position="286"/>
    </location>
</feature>
<keyword evidence="4 7" id="KW-0812">Transmembrane</keyword>
<dbReference type="KEGG" id="palr:HGI30_08115"/>
<dbReference type="InterPro" id="IPR050809">
    <property type="entry name" value="UgpAE/MalFG_permease"/>
</dbReference>
<comment type="subcellular location">
    <subcellularLocation>
        <location evidence="1 7">Cell membrane</location>
        <topology evidence="1 7">Multi-pass membrane protein</topology>
    </subcellularLocation>
</comment>
<keyword evidence="6 7" id="KW-0472">Membrane</keyword>
<dbReference type="Pfam" id="PF00528">
    <property type="entry name" value="BPD_transp_1"/>
    <property type="match status" value="1"/>
</dbReference>
<evidence type="ECO:0000256" key="4">
    <source>
        <dbReference type="ARBA" id="ARBA00022692"/>
    </source>
</evidence>
<dbReference type="PANTHER" id="PTHR43227:SF11">
    <property type="entry name" value="BLL4140 PROTEIN"/>
    <property type="match status" value="1"/>
</dbReference>
<dbReference type="InterPro" id="IPR035906">
    <property type="entry name" value="MetI-like_sf"/>
</dbReference>
<dbReference type="PROSITE" id="PS50928">
    <property type="entry name" value="ABC_TM1"/>
    <property type="match status" value="1"/>
</dbReference>
<dbReference type="Gene3D" id="1.10.3720.10">
    <property type="entry name" value="MetI-like"/>
    <property type="match status" value="1"/>
</dbReference>
<comment type="similarity">
    <text evidence="7">Belongs to the binding-protein-dependent transport system permease family.</text>
</comment>
<feature type="transmembrane region" description="Helical" evidence="7">
    <location>
        <begin position="140"/>
        <end position="159"/>
    </location>
</feature>
<keyword evidence="3" id="KW-1003">Cell membrane</keyword>
<feature type="transmembrane region" description="Helical" evidence="7">
    <location>
        <begin position="12"/>
        <end position="39"/>
    </location>
</feature>
<evidence type="ECO:0000256" key="6">
    <source>
        <dbReference type="ARBA" id="ARBA00023136"/>
    </source>
</evidence>
<gene>
    <name evidence="9" type="ORF">HGI30_08115</name>
</gene>
<dbReference type="CDD" id="cd06261">
    <property type="entry name" value="TM_PBP2"/>
    <property type="match status" value="1"/>
</dbReference>
<evidence type="ECO:0000256" key="3">
    <source>
        <dbReference type="ARBA" id="ARBA00022475"/>
    </source>
</evidence>
<feature type="transmembrane region" description="Helical" evidence="7">
    <location>
        <begin position="109"/>
        <end position="128"/>
    </location>
</feature>
<reference evidence="9 10" key="1">
    <citation type="submission" date="2020-04" db="EMBL/GenBank/DDBJ databases">
        <title>Novel Paenibacillus strain UniB2 isolated from commercial digestive syrup.</title>
        <authorList>
            <person name="Thorat V."/>
            <person name="Kirdat K."/>
            <person name="Tiwarekar B."/>
            <person name="Yadav A."/>
        </authorList>
    </citation>
    <scope>NUCLEOTIDE SEQUENCE [LARGE SCALE GENOMIC DNA]</scope>
    <source>
        <strain evidence="9 10">UniB2</strain>
    </source>
</reference>
<evidence type="ECO:0000256" key="7">
    <source>
        <dbReference type="RuleBase" id="RU363032"/>
    </source>
</evidence>
<proteinExistence type="inferred from homology"/>
<keyword evidence="2 7" id="KW-0813">Transport</keyword>
<dbReference type="AlphaFoldDB" id="A0A6H2GVT2"/>
<dbReference type="Proteomes" id="UP000502136">
    <property type="component" value="Chromosome"/>
</dbReference>
<evidence type="ECO:0000313" key="9">
    <source>
        <dbReference type="EMBL" id="QJC51517.1"/>
    </source>
</evidence>
<feature type="transmembrane region" description="Helical" evidence="7">
    <location>
        <begin position="171"/>
        <end position="191"/>
    </location>
</feature>
<dbReference type="PANTHER" id="PTHR43227">
    <property type="entry name" value="BLL4140 PROTEIN"/>
    <property type="match status" value="1"/>
</dbReference>
<dbReference type="RefSeq" id="WP_168907164.1">
    <property type="nucleotide sequence ID" value="NZ_CP051428.1"/>
</dbReference>
<dbReference type="EMBL" id="CP051428">
    <property type="protein sequence ID" value="QJC51517.1"/>
    <property type="molecule type" value="Genomic_DNA"/>
</dbReference>
<dbReference type="GO" id="GO:0005886">
    <property type="term" value="C:plasma membrane"/>
    <property type="evidence" value="ECO:0007669"/>
    <property type="project" value="UniProtKB-SubCell"/>
</dbReference>
<feature type="transmembrane region" description="Helical" evidence="7">
    <location>
        <begin position="76"/>
        <end position="97"/>
    </location>
</feature>
<accession>A0A6H2GVT2</accession>
<evidence type="ECO:0000256" key="2">
    <source>
        <dbReference type="ARBA" id="ARBA00022448"/>
    </source>
</evidence>